<protein>
    <recommendedName>
        <fullName evidence="11">BED-type domain-containing protein</fullName>
    </recommendedName>
</protein>
<keyword evidence="13" id="KW-1185">Reference proteome</keyword>
<keyword evidence="7" id="KW-0804">Transcription</keyword>
<evidence type="ECO:0000256" key="1">
    <source>
        <dbReference type="ARBA" id="ARBA00004123"/>
    </source>
</evidence>
<sequence>MSAVWKYFKVKEGENKYAVCEECKSQTFSTSGLIYHLKAKHPYKYEEFQRETKTKANSATSTAASTTPSVTDMFERSRKFNKDSTKAKGITDKIMEYMALDDQPFSVVEDVGFRRLLQHIEPRYTLPSRRIAGRVHELLTKDSDPPYVSFTTDIWSSDVSPASMLSLTAQWVDENFLLQRIVLQCQEFKGSHTAAAISGAFDSMFECWGIDRTKVHAVVSDNARNIVKAMDDSDLRGIRCVAHTLQIAVNEDVLSQRSIVDIVATGRKIVGHFKHSPLAYSRLQTIQEQFGMYPKRFQQDVSTRWNSTFYMLQSLLAQKRTLATYIADYDLPVTFTPYQWVLIENVLSLLAPFEQLTREISSAKASAADVIPSLAALTRLLKKDVETDHGVKTMKTALLEALNRRFDQTDTDPMFCIASVLDPRYKDHFFDGDQKRRMREMVREELDSLPDGEARIREGPTPRPIRTEAESAPSLSAMFDEIVQENDPDPRQTSATAQQLDCYLSEVLIPRSDDPLTYWRTNRGRSPKLARMARSTDSERLFSAASNVLDERRNRLTCDKAEKLLFVKKNLPLFLKDLAN</sequence>
<dbReference type="Pfam" id="PF02892">
    <property type="entry name" value="zf-BED"/>
    <property type="match status" value="1"/>
</dbReference>
<dbReference type="EMBL" id="CP045906">
    <property type="protein sequence ID" value="QQP34819.1"/>
    <property type="molecule type" value="Genomic_DNA"/>
</dbReference>
<feature type="region of interest" description="Disordered" evidence="10">
    <location>
        <begin position="452"/>
        <end position="471"/>
    </location>
</feature>
<dbReference type="GO" id="GO:0046983">
    <property type="term" value="F:protein dimerization activity"/>
    <property type="evidence" value="ECO:0007669"/>
    <property type="project" value="InterPro"/>
</dbReference>
<dbReference type="InterPro" id="IPR036236">
    <property type="entry name" value="Znf_C2H2_sf"/>
</dbReference>
<dbReference type="InterPro" id="IPR012337">
    <property type="entry name" value="RNaseH-like_sf"/>
</dbReference>
<evidence type="ECO:0000259" key="11">
    <source>
        <dbReference type="PROSITE" id="PS50808"/>
    </source>
</evidence>
<dbReference type="InterPro" id="IPR003656">
    <property type="entry name" value="Znf_BED"/>
</dbReference>
<keyword evidence="2" id="KW-0479">Metal-binding</keyword>
<keyword evidence="4" id="KW-0862">Zinc</keyword>
<keyword evidence="6" id="KW-0238">DNA-binding</keyword>
<dbReference type="GO" id="GO:0008270">
    <property type="term" value="F:zinc ion binding"/>
    <property type="evidence" value="ECO:0007669"/>
    <property type="project" value="UniProtKB-KW"/>
</dbReference>
<evidence type="ECO:0000313" key="12">
    <source>
        <dbReference type="EMBL" id="QQP34819.1"/>
    </source>
</evidence>
<organism evidence="12 13">
    <name type="scientific">Caligus rogercresseyi</name>
    <name type="common">Sea louse</name>
    <dbReference type="NCBI Taxonomy" id="217165"/>
    <lineage>
        <taxon>Eukaryota</taxon>
        <taxon>Metazoa</taxon>
        <taxon>Ecdysozoa</taxon>
        <taxon>Arthropoda</taxon>
        <taxon>Crustacea</taxon>
        <taxon>Multicrustacea</taxon>
        <taxon>Hexanauplia</taxon>
        <taxon>Copepoda</taxon>
        <taxon>Siphonostomatoida</taxon>
        <taxon>Caligidae</taxon>
        <taxon>Caligus</taxon>
    </lineage>
</organism>
<dbReference type="AlphaFoldDB" id="A0A7T8GN18"/>
<dbReference type="InterPro" id="IPR008906">
    <property type="entry name" value="HATC_C_dom"/>
</dbReference>
<name>A0A7T8GN18_CALRO</name>
<reference evidence="13" key="1">
    <citation type="submission" date="2021-01" db="EMBL/GenBank/DDBJ databases">
        <title>Caligus Genome Assembly.</title>
        <authorList>
            <person name="Gallardo-Escarate C."/>
        </authorList>
    </citation>
    <scope>NUCLEOTIDE SEQUENCE [LARGE SCALE GENOMIC DNA]</scope>
</reference>
<keyword evidence="5" id="KW-0805">Transcription regulation</keyword>
<gene>
    <name evidence="12" type="ORF">FKW44_022844</name>
</gene>
<feature type="compositionally biased region" description="Basic and acidic residues" evidence="10">
    <location>
        <begin position="452"/>
        <end position="469"/>
    </location>
</feature>
<proteinExistence type="predicted"/>
<dbReference type="PROSITE" id="PS50808">
    <property type="entry name" value="ZF_BED"/>
    <property type="match status" value="1"/>
</dbReference>
<comment type="subcellular location">
    <subcellularLocation>
        <location evidence="1">Nucleus</location>
    </subcellularLocation>
</comment>
<dbReference type="SUPFAM" id="SSF140996">
    <property type="entry name" value="Hermes dimerisation domain"/>
    <property type="match status" value="1"/>
</dbReference>
<dbReference type="GO" id="GO:0009791">
    <property type="term" value="P:post-embryonic development"/>
    <property type="evidence" value="ECO:0007669"/>
    <property type="project" value="UniProtKB-ARBA"/>
</dbReference>
<evidence type="ECO:0000256" key="6">
    <source>
        <dbReference type="ARBA" id="ARBA00023125"/>
    </source>
</evidence>
<dbReference type="OrthoDB" id="6373986at2759"/>
<evidence type="ECO:0000256" key="5">
    <source>
        <dbReference type="ARBA" id="ARBA00023015"/>
    </source>
</evidence>
<accession>A0A7T8GN18</accession>
<evidence type="ECO:0000256" key="9">
    <source>
        <dbReference type="PROSITE-ProRule" id="PRU00027"/>
    </source>
</evidence>
<evidence type="ECO:0000256" key="8">
    <source>
        <dbReference type="ARBA" id="ARBA00023242"/>
    </source>
</evidence>
<dbReference type="SUPFAM" id="SSF57667">
    <property type="entry name" value="beta-beta-alpha zinc fingers"/>
    <property type="match status" value="1"/>
</dbReference>
<evidence type="ECO:0000256" key="7">
    <source>
        <dbReference type="ARBA" id="ARBA00023163"/>
    </source>
</evidence>
<dbReference type="GO" id="GO:0003677">
    <property type="term" value="F:DNA binding"/>
    <property type="evidence" value="ECO:0007669"/>
    <property type="project" value="UniProtKB-KW"/>
</dbReference>
<dbReference type="InterPro" id="IPR052035">
    <property type="entry name" value="ZnF_BED_domain_contain"/>
</dbReference>
<evidence type="ECO:0000256" key="3">
    <source>
        <dbReference type="ARBA" id="ARBA00022771"/>
    </source>
</evidence>
<dbReference type="Pfam" id="PF05699">
    <property type="entry name" value="Dimer_Tnp_hAT"/>
    <property type="match status" value="1"/>
</dbReference>
<evidence type="ECO:0000256" key="2">
    <source>
        <dbReference type="ARBA" id="ARBA00022723"/>
    </source>
</evidence>
<feature type="domain" description="BED-type" evidence="11">
    <location>
        <begin position="1"/>
        <end position="48"/>
    </location>
</feature>
<keyword evidence="8" id="KW-0539">Nucleus</keyword>
<dbReference type="GO" id="GO:0005634">
    <property type="term" value="C:nucleus"/>
    <property type="evidence" value="ECO:0007669"/>
    <property type="project" value="UniProtKB-SubCell"/>
</dbReference>
<evidence type="ECO:0000256" key="4">
    <source>
        <dbReference type="ARBA" id="ARBA00022833"/>
    </source>
</evidence>
<dbReference type="PANTHER" id="PTHR46481">
    <property type="entry name" value="ZINC FINGER BED DOMAIN-CONTAINING PROTEIN 4"/>
    <property type="match status" value="1"/>
</dbReference>
<dbReference type="SUPFAM" id="SSF53098">
    <property type="entry name" value="Ribonuclease H-like"/>
    <property type="match status" value="1"/>
</dbReference>
<evidence type="ECO:0000313" key="13">
    <source>
        <dbReference type="Proteomes" id="UP000595437"/>
    </source>
</evidence>
<evidence type="ECO:0000256" key="10">
    <source>
        <dbReference type="SAM" id="MobiDB-lite"/>
    </source>
</evidence>
<dbReference type="Proteomes" id="UP000595437">
    <property type="component" value="Chromosome 17"/>
</dbReference>
<dbReference type="PANTHER" id="PTHR46481:SF10">
    <property type="entry name" value="ZINC FINGER BED DOMAIN-CONTAINING PROTEIN 39"/>
    <property type="match status" value="1"/>
</dbReference>
<keyword evidence="3 9" id="KW-0863">Zinc-finger</keyword>